<feature type="transmembrane region" description="Helical" evidence="4">
    <location>
        <begin position="226"/>
        <end position="247"/>
    </location>
</feature>
<feature type="transmembrane region" description="Helical" evidence="4">
    <location>
        <begin position="294"/>
        <end position="314"/>
    </location>
</feature>
<feature type="transmembrane region" description="Helical" evidence="4">
    <location>
        <begin position="320"/>
        <end position="341"/>
    </location>
</feature>
<feature type="transmembrane region" description="Helical" evidence="4">
    <location>
        <begin position="178"/>
        <end position="196"/>
    </location>
</feature>
<dbReference type="InterPro" id="IPR011701">
    <property type="entry name" value="MFS"/>
</dbReference>
<gene>
    <name evidence="6" type="ORF">ORQ98_12645</name>
</gene>
<evidence type="ECO:0000313" key="7">
    <source>
        <dbReference type="Proteomes" id="UP001528823"/>
    </source>
</evidence>
<dbReference type="InterPro" id="IPR036259">
    <property type="entry name" value="MFS_trans_sf"/>
</dbReference>
<evidence type="ECO:0000256" key="4">
    <source>
        <dbReference type="SAM" id="Phobius"/>
    </source>
</evidence>
<evidence type="ECO:0000259" key="5">
    <source>
        <dbReference type="PROSITE" id="PS50850"/>
    </source>
</evidence>
<dbReference type="SUPFAM" id="SSF103473">
    <property type="entry name" value="MFS general substrate transporter"/>
    <property type="match status" value="1"/>
</dbReference>
<protein>
    <submittedName>
        <fullName evidence="6">MFS transporter</fullName>
    </submittedName>
</protein>
<keyword evidence="1 4" id="KW-0812">Transmembrane</keyword>
<dbReference type="PROSITE" id="PS50850">
    <property type="entry name" value="MFS"/>
    <property type="match status" value="1"/>
</dbReference>
<dbReference type="InterPro" id="IPR020846">
    <property type="entry name" value="MFS_dom"/>
</dbReference>
<feature type="domain" description="Major facilitator superfamily (MFS) profile" evidence="5">
    <location>
        <begin position="14"/>
        <end position="402"/>
    </location>
</feature>
<keyword evidence="2 4" id="KW-1133">Transmembrane helix</keyword>
<reference evidence="6 7" key="1">
    <citation type="submission" date="2022-11" db="EMBL/GenBank/DDBJ databases">
        <title>Spartinivicinus poritis sp. nov., isolated from scleractinian coral Porites lutea.</title>
        <authorList>
            <person name="Zhang G."/>
            <person name="Cai L."/>
            <person name="Wei Q."/>
        </authorList>
    </citation>
    <scope>NUCLEOTIDE SEQUENCE [LARGE SCALE GENOMIC DNA]</scope>
    <source>
        <strain evidence="6 7">A2-2</strain>
    </source>
</reference>
<comment type="caution">
    <text evidence="6">The sequence shown here is derived from an EMBL/GenBank/DDBJ whole genome shotgun (WGS) entry which is preliminary data.</text>
</comment>
<dbReference type="Gene3D" id="1.20.1250.20">
    <property type="entry name" value="MFS general substrate transporter like domains"/>
    <property type="match status" value="1"/>
</dbReference>
<feature type="transmembrane region" description="Helical" evidence="4">
    <location>
        <begin position="353"/>
        <end position="373"/>
    </location>
</feature>
<keyword evidence="7" id="KW-1185">Reference proteome</keyword>
<dbReference type="Pfam" id="PF07690">
    <property type="entry name" value="MFS_1"/>
    <property type="match status" value="1"/>
</dbReference>
<evidence type="ECO:0000256" key="2">
    <source>
        <dbReference type="ARBA" id="ARBA00022989"/>
    </source>
</evidence>
<feature type="transmembrane region" description="Helical" evidence="4">
    <location>
        <begin position="45"/>
        <end position="68"/>
    </location>
</feature>
<dbReference type="RefSeq" id="WP_274689168.1">
    <property type="nucleotide sequence ID" value="NZ_JAPMOU010000014.1"/>
</dbReference>
<proteinExistence type="predicted"/>
<keyword evidence="3 4" id="KW-0472">Membrane</keyword>
<evidence type="ECO:0000256" key="1">
    <source>
        <dbReference type="ARBA" id="ARBA00022692"/>
    </source>
</evidence>
<dbReference type="EMBL" id="JAPMOU010000014">
    <property type="protein sequence ID" value="MDE1462817.1"/>
    <property type="molecule type" value="Genomic_DNA"/>
</dbReference>
<name>A0ABT5U8W3_9GAMM</name>
<dbReference type="PANTHER" id="PTHR23546:SF1">
    <property type="entry name" value="MEMBRANE PROTEIN"/>
    <property type="match status" value="1"/>
</dbReference>
<sequence>MLSITLEQTSPPYKLYLIAAIAALMGIGQNGLLVALPILTESSNIPLYIWSIIIATGSVLFLPSSPFWGQLSDRHGPKPVVIQALVGFVISFSLMLLFVWLAHLQWLTTPLAIAGLLLARVIYGLTVSGMVPAAQHWAIILQGEQDRITAIAMVSAGLSCGRLLGPLLALGLLQWHQFGPLMVMSILPLIALLLAIKLKAPCRSSSAEPSNQKLTKEKQKWQWPSWNLFPMLIIAISLCTAVALLQYTLSPLIQQITHWSTGTISQVIGALLTISAATTLSVQLGVVKTKRLSITSLFHWGASLFLVGFIMFLIPYLPMFFIAISLMSAGTALLVPAYTTTATQLSSLGHGTVTGYISMSHTIGYGLAALTAASVIFSPYVPIGICIICGLLCCAFSIRQVKSNQ</sequence>
<evidence type="ECO:0000313" key="6">
    <source>
        <dbReference type="EMBL" id="MDE1462817.1"/>
    </source>
</evidence>
<organism evidence="6 7">
    <name type="scientific">Spartinivicinus poritis</name>
    <dbReference type="NCBI Taxonomy" id="2994640"/>
    <lineage>
        <taxon>Bacteria</taxon>
        <taxon>Pseudomonadati</taxon>
        <taxon>Pseudomonadota</taxon>
        <taxon>Gammaproteobacteria</taxon>
        <taxon>Oceanospirillales</taxon>
        <taxon>Zooshikellaceae</taxon>
        <taxon>Spartinivicinus</taxon>
    </lineage>
</organism>
<feature type="transmembrane region" description="Helical" evidence="4">
    <location>
        <begin position="379"/>
        <end position="398"/>
    </location>
</feature>
<feature type="transmembrane region" description="Helical" evidence="4">
    <location>
        <begin position="107"/>
        <end position="127"/>
    </location>
</feature>
<accession>A0ABT5U8W3</accession>
<feature type="transmembrane region" description="Helical" evidence="4">
    <location>
        <begin position="267"/>
        <end position="287"/>
    </location>
</feature>
<dbReference type="Proteomes" id="UP001528823">
    <property type="component" value="Unassembled WGS sequence"/>
</dbReference>
<dbReference type="PANTHER" id="PTHR23546">
    <property type="entry name" value="TRANSPORT PROTEIN"/>
    <property type="match status" value="1"/>
</dbReference>
<evidence type="ECO:0000256" key="3">
    <source>
        <dbReference type="ARBA" id="ARBA00023136"/>
    </source>
</evidence>
<feature type="transmembrane region" description="Helical" evidence="4">
    <location>
        <begin position="15"/>
        <end position="39"/>
    </location>
</feature>
<feature type="transmembrane region" description="Helical" evidence="4">
    <location>
        <begin position="80"/>
        <end position="101"/>
    </location>
</feature>